<dbReference type="Proteomes" id="UP000696573">
    <property type="component" value="Unassembled WGS sequence"/>
</dbReference>
<organism evidence="2 3">
    <name type="scientific">Clonostachys rhizophaga</name>
    <dbReference type="NCBI Taxonomy" id="160324"/>
    <lineage>
        <taxon>Eukaryota</taxon>
        <taxon>Fungi</taxon>
        <taxon>Dikarya</taxon>
        <taxon>Ascomycota</taxon>
        <taxon>Pezizomycotina</taxon>
        <taxon>Sordariomycetes</taxon>
        <taxon>Hypocreomycetidae</taxon>
        <taxon>Hypocreales</taxon>
        <taxon>Bionectriaceae</taxon>
        <taxon>Clonostachys</taxon>
    </lineage>
</organism>
<reference evidence="2" key="1">
    <citation type="submission" date="2021-10" db="EMBL/GenBank/DDBJ databases">
        <authorList>
            <person name="Piombo E."/>
        </authorList>
    </citation>
    <scope>NUCLEOTIDE SEQUENCE</scope>
</reference>
<feature type="domain" description="Fungal-type protein kinase" evidence="1">
    <location>
        <begin position="208"/>
        <end position="342"/>
    </location>
</feature>
<sequence length="345" mass="38883">MLGFRPTLRSSGNGKNLFDDLLRLNSAVNSGEFDLDRIKLLVRAAITDIPDDTVIWNHLYEAVTESTPPPRPIPSSIQQTPLSQNTSGLVISSEFRQDVDPILKSELGPLYAGLPNFHKVFFGDVSDLDRVSETVFRRCTEGDHLLFTDGWTEWPATAKESDVVAWFGGIIPKLEAFASDRIPTPTTRRKLLAQPRTPLISSTGKRSMDIGFVNSDIIYNLDSEDSRYRWSYILVAGELKSNPKADTASIVWIDLARYVREIFGAQEDRRFVLGFTLCGSLMRVWEFDRLGGVASEQFDINKEDGGLRFVMTILGFLRMNEEMLGFDPTIRASGDEKYIDIERND</sequence>
<accession>A0A9N9YIM8</accession>
<gene>
    <name evidence="2" type="ORF">CRHIZ90672A_00017963</name>
</gene>
<evidence type="ECO:0000313" key="3">
    <source>
        <dbReference type="Proteomes" id="UP000696573"/>
    </source>
</evidence>
<name>A0A9N9YIM8_9HYPO</name>
<dbReference type="AlphaFoldDB" id="A0A9N9YIM8"/>
<dbReference type="InterPro" id="IPR040976">
    <property type="entry name" value="Pkinase_fungal"/>
</dbReference>
<comment type="caution">
    <text evidence="2">The sequence shown here is derived from an EMBL/GenBank/DDBJ whole genome shotgun (WGS) entry which is preliminary data.</text>
</comment>
<dbReference type="PANTHER" id="PTHR38248">
    <property type="entry name" value="FUNK1 6"/>
    <property type="match status" value="1"/>
</dbReference>
<evidence type="ECO:0000313" key="2">
    <source>
        <dbReference type="EMBL" id="CAH0020154.1"/>
    </source>
</evidence>
<evidence type="ECO:0000259" key="1">
    <source>
        <dbReference type="Pfam" id="PF17667"/>
    </source>
</evidence>
<dbReference type="OrthoDB" id="5150075at2759"/>
<protein>
    <recommendedName>
        <fullName evidence="1">Fungal-type protein kinase domain-containing protein</fullName>
    </recommendedName>
</protein>
<proteinExistence type="predicted"/>
<dbReference type="PANTHER" id="PTHR38248:SF2">
    <property type="entry name" value="FUNK1 11"/>
    <property type="match status" value="1"/>
</dbReference>
<keyword evidence="3" id="KW-1185">Reference proteome</keyword>
<dbReference type="Pfam" id="PF17667">
    <property type="entry name" value="Pkinase_fungal"/>
    <property type="match status" value="1"/>
</dbReference>
<dbReference type="EMBL" id="CABFNQ020000633">
    <property type="protein sequence ID" value="CAH0020154.1"/>
    <property type="molecule type" value="Genomic_DNA"/>
</dbReference>